<feature type="transmembrane region" description="Helical" evidence="1">
    <location>
        <begin position="214"/>
        <end position="238"/>
    </location>
</feature>
<dbReference type="Proteomes" id="UP000049023">
    <property type="component" value="Unassembled WGS sequence"/>
</dbReference>
<dbReference type="Proteomes" id="UP000050164">
    <property type="component" value="Unassembled WGS sequence"/>
</dbReference>
<dbReference type="InterPro" id="IPR027948">
    <property type="entry name" value="DUF4436"/>
</dbReference>
<reference evidence="4 7" key="2">
    <citation type="submission" date="2016-04" db="EMBL/GenBank/DDBJ databases">
        <authorList>
            <person name="Bigi M."/>
            <person name="Bigi F."/>
            <person name="Soria M.A."/>
        </authorList>
    </citation>
    <scope>NUCLEOTIDE SEQUENCE [LARGE SCALE GENOMIC DNA]</scope>
    <source>
        <strain evidence="4 7">6548</strain>
    </source>
</reference>
<feature type="transmembrane region" description="Helical" evidence="1">
    <location>
        <begin position="250"/>
        <end position="267"/>
    </location>
</feature>
<dbReference type="Proteomes" id="UP000189452">
    <property type="component" value="Chromosome"/>
</dbReference>
<dbReference type="EMBL" id="CNFU01000225">
    <property type="protein sequence ID" value="CKR46238.1"/>
    <property type="molecule type" value="Genomic_DNA"/>
</dbReference>
<evidence type="ECO:0000313" key="4">
    <source>
        <dbReference type="EMBL" id="OMH61398.1"/>
    </source>
</evidence>
<proteinExistence type="predicted"/>
<organism evidence="4 7">
    <name type="scientific">Mycobacterium tuberculosis</name>
    <dbReference type="NCBI Taxonomy" id="1773"/>
    <lineage>
        <taxon>Bacteria</taxon>
        <taxon>Bacillati</taxon>
        <taxon>Actinomycetota</taxon>
        <taxon>Actinomycetes</taxon>
        <taxon>Mycobacteriales</taxon>
        <taxon>Mycobacteriaceae</taxon>
        <taxon>Mycobacterium</taxon>
        <taxon>Mycobacterium tuberculosis complex</taxon>
    </lineage>
</organism>
<protein>
    <submittedName>
        <fullName evidence="2">Transmembrane protein</fullName>
    </submittedName>
</protein>
<accession>A0A0E9ABA7</accession>
<feature type="transmembrane region" description="Helical" evidence="1">
    <location>
        <begin position="279"/>
        <end position="303"/>
    </location>
</feature>
<name>A0A0E9ABA7_MYCTX</name>
<sequence>MAWRWHPLTEGSRGYNFRAGTHKWAGSELGRILRVVVGLVLVIAAYVTVIALYHSTGLGRPHEVAHGRPTADGTTVTLHVEQLQTIKGVLVANLAVSPGTELLDSQTQGLKDDLTVTVTSVVTPTKRTWSSGSLPGVFPVPLTISGDPANWPFDHYRSGPITVQLYRGAAHAPERVSVTFVDRLPGWNVDISGVGDANVPAPYRVGLHRSPSSVAFGTVIVGVLIALAGVGLFVVVQTARGRRQFQPPMTTWYAAMLFAVIPLRNALPDAPPIGFWIDVTVVLWVVVALVTSMVLYILCWWWHLKPDVDETM</sequence>
<dbReference type="EMBL" id="CNFT01000131">
    <property type="protein sequence ID" value="CKR17407.1"/>
    <property type="molecule type" value="Genomic_DNA"/>
</dbReference>
<dbReference type="PANTHER" id="PTHR37330:SF1">
    <property type="entry name" value="CONSERVED TRANSMEMBRANE PROTEIN-RELATED"/>
    <property type="match status" value="1"/>
</dbReference>
<dbReference type="AlphaFoldDB" id="A0A0E9ABA7"/>
<keyword evidence="1" id="KW-0472">Membrane</keyword>
<reference evidence="4 7" key="3">
    <citation type="submission" date="2017-02" db="EMBL/GenBank/DDBJ databases">
        <title>Protein polymorphisms may explain contrasting epidemiological fitness of two variants of a multidrug-resistant Mycobacterium tuberculosis strain.</title>
        <authorList>
            <person name="Bigi M.M."/>
            <person name="Lopez B."/>
            <person name="Blanco F.C."/>
            <person name="Sasiain M.C."/>
            <person name="De La Barrera S."/>
            <person name="Ritacco V."/>
            <person name="Bigi F."/>
            <person name="Soria M.A."/>
        </authorList>
    </citation>
    <scope>NUCLEOTIDE SEQUENCE [LARGE SCALE GENOMIC DNA]</scope>
    <source>
        <strain evidence="4 7">6548</strain>
    </source>
</reference>
<keyword evidence="1" id="KW-1133">Transmembrane helix</keyword>
<evidence type="ECO:0000313" key="5">
    <source>
        <dbReference type="Proteomes" id="UP000049023"/>
    </source>
</evidence>
<keyword evidence="1 2" id="KW-0812">Transmembrane</keyword>
<dbReference type="PANTHER" id="PTHR37330">
    <property type="entry name" value="CONSERVED TRANSMEMBRANE PROTEIN-RELATED"/>
    <property type="match status" value="1"/>
</dbReference>
<evidence type="ECO:0000313" key="3">
    <source>
        <dbReference type="EMBL" id="CKR46238.1"/>
    </source>
</evidence>
<evidence type="ECO:0000313" key="7">
    <source>
        <dbReference type="Proteomes" id="UP000189452"/>
    </source>
</evidence>
<feature type="transmembrane region" description="Helical" evidence="1">
    <location>
        <begin position="32"/>
        <end position="53"/>
    </location>
</feature>
<dbReference type="Pfam" id="PF14494">
    <property type="entry name" value="DUF4436"/>
    <property type="match status" value="1"/>
</dbReference>
<gene>
    <name evidence="4" type="ORF">A4S10_03589</name>
    <name evidence="2" type="ORF">ERS027659_00854</name>
    <name evidence="3" type="ORF">ERS027661_01376</name>
</gene>
<evidence type="ECO:0000313" key="6">
    <source>
        <dbReference type="Proteomes" id="UP000050164"/>
    </source>
</evidence>
<evidence type="ECO:0000313" key="2">
    <source>
        <dbReference type="EMBL" id="CKR17407.1"/>
    </source>
</evidence>
<reference evidence="5 6" key="1">
    <citation type="submission" date="2015-03" db="EMBL/GenBank/DDBJ databases">
        <authorList>
            <consortium name="Pathogen Informatics"/>
        </authorList>
    </citation>
    <scope>NUCLEOTIDE SEQUENCE [LARGE SCALE GENOMIC DNA]</scope>
    <source>
        <strain evidence="2 6">Bir 185</strain>
        <strain evidence="3 5">Bir 187</strain>
    </source>
</reference>
<evidence type="ECO:0000256" key="1">
    <source>
        <dbReference type="SAM" id="Phobius"/>
    </source>
</evidence>
<dbReference type="EMBL" id="LWDQ01000001">
    <property type="protein sequence ID" value="OMH61398.1"/>
    <property type="molecule type" value="Genomic_DNA"/>
</dbReference>